<dbReference type="SUPFAM" id="SSF47384">
    <property type="entry name" value="Homodimeric domain of signal transducing histidine kinase"/>
    <property type="match status" value="1"/>
</dbReference>
<dbReference type="Gene3D" id="3.40.50.2300">
    <property type="match status" value="1"/>
</dbReference>
<dbReference type="InterPro" id="IPR005467">
    <property type="entry name" value="His_kinase_dom"/>
</dbReference>
<dbReference type="InterPro" id="IPR036890">
    <property type="entry name" value="HATPase_C_sf"/>
</dbReference>
<keyword evidence="13" id="KW-1185">Reference proteome</keyword>
<feature type="domain" description="Response regulatory" evidence="11">
    <location>
        <begin position="240"/>
        <end position="355"/>
    </location>
</feature>
<dbReference type="Gene3D" id="1.10.287.130">
    <property type="match status" value="1"/>
</dbReference>
<dbReference type="PROSITE" id="PS50110">
    <property type="entry name" value="RESPONSE_REGULATORY"/>
    <property type="match status" value="1"/>
</dbReference>
<dbReference type="Proteomes" id="UP000502260">
    <property type="component" value="Chromosome"/>
</dbReference>
<proteinExistence type="predicted"/>
<keyword evidence="3 9" id="KW-0597">Phosphoprotein</keyword>
<evidence type="ECO:0000256" key="4">
    <source>
        <dbReference type="ARBA" id="ARBA00022679"/>
    </source>
</evidence>
<name>A0A6F8VAQ5_9PROT</name>
<dbReference type="SUPFAM" id="SSF55874">
    <property type="entry name" value="ATPase domain of HSP90 chaperone/DNA topoisomerase II/histidine kinase"/>
    <property type="match status" value="1"/>
</dbReference>
<dbReference type="Pfam" id="PF00512">
    <property type="entry name" value="HisKA"/>
    <property type="match status" value="1"/>
</dbReference>
<dbReference type="KEGG" id="slac:SKTS_09720"/>
<comment type="catalytic activity">
    <reaction evidence="1">
        <text>ATP + protein L-histidine = ADP + protein N-phospho-L-histidine.</text>
        <dbReference type="EC" id="2.7.13.3"/>
    </reaction>
</comment>
<dbReference type="InterPro" id="IPR036097">
    <property type="entry name" value="HisK_dim/P_sf"/>
</dbReference>
<dbReference type="InterPro" id="IPR003661">
    <property type="entry name" value="HisK_dim/P_dom"/>
</dbReference>
<evidence type="ECO:0000259" key="11">
    <source>
        <dbReference type="PROSITE" id="PS50110"/>
    </source>
</evidence>
<dbReference type="Gene3D" id="3.30.565.10">
    <property type="entry name" value="Histidine kinase-like ATPase, C-terminal domain"/>
    <property type="match status" value="1"/>
</dbReference>
<dbReference type="AlphaFoldDB" id="A0A6F8VAQ5"/>
<evidence type="ECO:0000256" key="1">
    <source>
        <dbReference type="ARBA" id="ARBA00000085"/>
    </source>
</evidence>
<dbReference type="GO" id="GO:0000155">
    <property type="term" value="F:phosphorelay sensor kinase activity"/>
    <property type="evidence" value="ECO:0007669"/>
    <property type="project" value="InterPro"/>
</dbReference>
<sequence>MNAILGFSELLHGLVQDPRQKSYLSAIASSGKTLLTIINDILDLSKIEAGHLELEYESLSVGTVLQEIRQIFAQKAEQKDLDLLLDIDPAMPAGLLLDEVRLRQILINVVGNAIKFTERGHVKISARGLARGGQGGKIGLLLEVEDSGIGIPESEQQRIFESFSQQSGQSQRKYGGTGLGLTITRRLVEMMHGTVSVHSRHGSGTTFRIEFPEVAVTDSAQQATAPEPVVDDFSAFAAATILVVDDIAMNRDLIKCYFDGSPHRMLEAANGEEALALARSERPDVILMDIRMPVMDGLQATRLLKADDALKSIPVVVITASAVKSEEGEIRPICDAFVKKPVSRMELFTVLRHFLTPCAAQGAVTDDIGAAALADTPTEAVCIDPGELSDQLRQLFENEWKKLRQVPVMGEVRKFALHLIELGAAHASPTLQEYGKSLALQVEQFDMAQVSRTLEGFPVLIAAHASQPVHELDPA</sequence>
<dbReference type="Pfam" id="PF00072">
    <property type="entry name" value="Response_reg"/>
    <property type="match status" value="1"/>
</dbReference>
<evidence type="ECO:0000313" key="12">
    <source>
        <dbReference type="EMBL" id="BCB26086.1"/>
    </source>
</evidence>
<accession>A0A6F8VAQ5</accession>
<keyword evidence="5" id="KW-0418">Kinase</keyword>
<gene>
    <name evidence="12" type="ORF">SKTS_09720</name>
</gene>
<dbReference type="PANTHER" id="PTHR43047">
    <property type="entry name" value="TWO-COMPONENT HISTIDINE PROTEIN KINASE"/>
    <property type="match status" value="1"/>
</dbReference>
<organism evidence="12 13">
    <name type="scientific">Sulfurimicrobium lacus</name>
    <dbReference type="NCBI Taxonomy" id="2715678"/>
    <lineage>
        <taxon>Bacteria</taxon>
        <taxon>Pseudomonadati</taxon>
        <taxon>Pseudomonadota</taxon>
        <taxon>Betaproteobacteria</taxon>
        <taxon>Nitrosomonadales</taxon>
        <taxon>Sulfuricellaceae</taxon>
        <taxon>Sulfurimicrobium</taxon>
    </lineage>
</organism>
<comment type="function">
    <text evidence="7">Member of the two-component regulatory system BvgS/BvgA. Phosphorylates BvgA via a four-step phosphorelay in response to environmental signals.</text>
</comment>
<dbReference type="SUPFAM" id="SSF52172">
    <property type="entry name" value="CheY-like"/>
    <property type="match status" value="1"/>
</dbReference>
<dbReference type="EC" id="2.7.13.3" evidence="2"/>
<dbReference type="GO" id="GO:0009927">
    <property type="term" value="F:histidine phosphotransfer kinase activity"/>
    <property type="evidence" value="ECO:0007669"/>
    <property type="project" value="TreeGrafter"/>
</dbReference>
<dbReference type="GO" id="GO:0005886">
    <property type="term" value="C:plasma membrane"/>
    <property type="evidence" value="ECO:0007669"/>
    <property type="project" value="TreeGrafter"/>
</dbReference>
<evidence type="ECO:0000256" key="9">
    <source>
        <dbReference type="PROSITE-ProRule" id="PRU00169"/>
    </source>
</evidence>
<evidence type="ECO:0000256" key="8">
    <source>
        <dbReference type="ARBA" id="ARBA00070152"/>
    </source>
</evidence>
<evidence type="ECO:0000256" key="7">
    <source>
        <dbReference type="ARBA" id="ARBA00058004"/>
    </source>
</evidence>
<dbReference type="SMART" id="SM00448">
    <property type="entry name" value="REC"/>
    <property type="match status" value="1"/>
</dbReference>
<evidence type="ECO:0000256" key="6">
    <source>
        <dbReference type="ARBA" id="ARBA00023012"/>
    </source>
</evidence>
<keyword evidence="4" id="KW-0808">Transferase</keyword>
<dbReference type="PRINTS" id="PR00344">
    <property type="entry name" value="BCTRLSENSOR"/>
</dbReference>
<feature type="modified residue" description="4-aspartylphosphate" evidence="9">
    <location>
        <position position="289"/>
    </location>
</feature>
<dbReference type="Pfam" id="PF02518">
    <property type="entry name" value="HATPase_c"/>
    <property type="match status" value="1"/>
</dbReference>
<dbReference type="SMART" id="SM00387">
    <property type="entry name" value="HATPase_c"/>
    <property type="match status" value="1"/>
</dbReference>
<dbReference type="PANTHER" id="PTHR43047:SF72">
    <property type="entry name" value="OSMOSENSING HISTIDINE PROTEIN KINASE SLN1"/>
    <property type="match status" value="1"/>
</dbReference>
<keyword evidence="6" id="KW-0902">Two-component regulatory system</keyword>
<dbReference type="RefSeq" id="WP_244617497.1">
    <property type="nucleotide sequence ID" value="NZ_AP022853.1"/>
</dbReference>
<reference evidence="13" key="1">
    <citation type="submission" date="2020-03" db="EMBL/GenBank/DDBJ databases">
        <title>Complete genome sequence of sulfur-oxidizing bacterium skT11.</title>
        <authorList>
            <person name="Kanda M."/>
            <person name="Kojima H."/>
            <person name="Fukui M."/>
        </authorList>
    </citation>
    <scope>NUCLEOTIDE SEQUENCE [LARGE SCALE GENOMIC DNA]</scope>
    <source>
        <strain evidence="13">skT11</strain>
    </source>
</reference>
<evidence type="ECO:0000313" key="13">
    <source>
        <dbReference type="Proteomes" id="UP000502260"/>
    </source>
</evidence>
<evidence type="ECO:0000256" key="5">
    <source>
        <dbReference type="ARBA" id="ARBA00022777"/>
    </source>
</evidence>
<dbReference type="FunFam" id="3.30.565.10:FF:000010">
    <property type="entry name" value="Sensor histidine kinase RcsC"/>
    <property type="match status" value="1"/>
</dbReference>
<dbReference type="InterPro" id="IPR004358">
    <property type="entry name" value="Sig_transdc_His_kin-like_C"/>
</dbReference>
<dbReference type="InterPro" id="IPR003594">
    <property type="entry name" value="HATPase_dom"/>
</dbReference>
<evidence type="ECO:0000256" key="3">
    <source>
        <dbReference type="ARBA" id="ARBA00022553"/>
    </source>
</evidence>
<feature type="domain" description="Histidine kinase" evidence="10">
    <location>
        <begin position="1"/>
        <end position="215"/>
    </location>
</feature>
<evidence type="ECO:0000259" key="10">
    <source>
        <dbReference type="PROSITE" id="PS50109"/>
    </source>
</evidence>
<dbReference type="InterPro" id="IPR011006">
    <property type="entry name" value="CheY-like_superfamily"/>
</dbReference>
<dbReference type="PROSITE" id="PS50109">
    <property type="entry name" value="HIS_KIN"/>
    <property type="match status" value="1"/>
</dbReference>
<dbReference type="CDD" id="cd16922">
    <property type="entry name" value="HATPase_EvgS-ArcB-TorS-like"/>
    <property type="match status" value="1"/>
</dbReference>
<dbReference type="EMBL" id="AP022853">
    <property type="protein sequence ID" value="BCB26086.1"/>
    <property type="molecule type" value="Genomic_DNA"/>
</dbReference>
<dbReference type="CDD" id="cd00082">
    <property type="entry name" value="HisKA"/>
    <property type="match status" value="1"/>
</dbReference>
<dbReference type="InterPro" id="IPR001789">
    <property type="entry name" value="Sig_transdc_resp-reg_receiver"/>
</dbReference>
<evidence type="ECO:0000256" key="2">
    <source>
        <dbReference type="ARBA" id="ARBA00012438"/>
    </source>
</evidence>
<protein>
    <recommendedName>
        <fullName evidence="8">Virulence sensor protein BvgS</fullName>
        <ecNumber evidence="2">2.7.13.3</ecNumber>
    </recommendedName>
</protein>